<gene>
    <name evidence="1" type="ORF">CORC01_11634</name>
</gene>
<reference evidence="1 2" key="1">
    <citation type="submission" date="2016-09" db="EMBL/GenBank/DDBJ databases">
        <authorList>
            <person name="Capua I."/>
            <person name="De Benedictis P."/>
            <person name="Joannis T."/>
            <person name="Lombin L.H."/>
            <person name="Cattoli G."/>
        </authorList>
    </citation>
    <scope>NUCLEOTIDE SEQUENCE [LARGE SCALE GENOMIC DNA]</scope>
    <source>
        <strain evidence="1 2">IMI 309357</strain>
    </source>
</reference>
<sequence>MFWKSHWLVPTCIDVVEEDISVRIRSLPQHSLALKPMLATLFYAYFHHQRLKKMKLSILATIAAVAITSTEACAKYTNCWCVRNNFMYNGALSSNIPWDAYTSQACSGTGQDGYYGPNYQECYRYKKSPLAFIPSKAINNCDWTEVSLK</sequence>
<dbReference type="Proteomes" id="UP000176998">
    <property type="component" value="Unassembled WGS sequence"/>
</dbReference>
<dbReference type="AlphaFoldDB" id="A0A1G4AV89"/>
<dbReference type="OrthoDB" id="4789072at2759"/>
<accession>A0A1G4AV89</accession>
<protein>
    <submittedName>
        <fullName evidence="1">Uncharacterized protein</fullName>
    </submittedName>
</protein>
<evidence type="ECO:0000313" key="2">
    <source>
        <dbReference type="Proteomes" id="UP000176998"/>
    </source>
</evidence>
<proteinExistence type="predicted"/>
<dbReference type="EMBL" id="MJBS01000129">
    <property type="protein sequence ID" value="OHE93077.1"/>
    <property type="molecule type" value="Genomic_DNA"/>
</dbReference>
<evidence type="ECO:0000313" key="1">
    <source>
        <dbReference type="EMBL" id="OHE93077.1"/>
    </source>
</evidence>
<organism evidence="1 2">
    <name type="scientific">Colletotrichum orchidophilum</name>
    <dbReference type="NCBI Taxonomy" id="1209926"/>
    <lineage>
        <taxon>Eukaryota</taxon>
        <taxon>Fungi</taxon>
        <taxon>Dikarya</taxon>
        <taxon>Ascomycota</taxon>
        <taxon>Pezizomycotina</taxon>
        <taxon>Sordariomycetes</taxon>
        <taxon>Hypocreomycetidae</taxon>
        <taxon>Glomerellales</taxon>
        <taxon>Glomerellaceae</taxon>
        <taxon>Colletotrichum</taxon>
    </lineage>
</organism>
<comment type="caution">
    <text evidence="1">The sequence shown here is derived from an EMBL/GenBank/DDBJ whole genome shotgun (WGS) entry which is preliminary data.</text>
</comment>
<dbReference type="RefSeq" id="XP_022470245.1">
    <property type="nucleotide sequence ID" value="XM_022623257.1"/>
</dbReference>
<name>A0A1G4AV89_9PEZI</name>
<dbReference type="GeneID" id="34564767"/>
<keyword evidence="2" id="KW-1185">Reference proteome</keyword>